<name>A0AAV1I371_9CHLO</name>
<evidence type="ECO:0000256" key="1">
    <source>
        <dbReference type="ARBA" id="ARBA00007274"/>
    </source>
</evidence>
<evidence type="ECO:0000259" key="4">
    <source>
        <dbReference type="SMART" id="SM01266"/>
    </source>
</evidence>
<dbReference type="InterPro" id="IPR051159">
    <property type="entry name" value="Hexapeptide_acetyltransf"/>
</dbReference>
<dbReference type="Pfam" id="PF00132">
    <property type="entry name" value="Hexapep"/>
    <property type="match status" value="1"/>
</dbReference>
<evidence type="ECO:0000256" key="2">
    <source>
        <dbReference type="ARBA" id="ARBA00022679"/>
    </source>
</evidence>
<feature type="domain" description="Maltose/galactoside acetyltransferase" evidence="4">
    <location>
        <begin position="5"/>
        <end position="57"/>
    </location>
</feature>
<gene>
    <name evidence="5" type="ORF">CVIRNUC_004758</name>
</gene>
<comment type="similarity">
    <text evidence="1">Belongs to the transferase hexapeptide repeat family.</text>
</comment>
<dbReference type="Proteomes" id="UP001314263">
    <property type="component" value="Unassembled WGS sequence"/>
</dbReference>
<evidence type="ECO:0000313" key="5">
    <source>
        <dbReference type="EMBL" id="CAK0779377.1"/>
    </source>
</evidence>
<dbReference type="Pfam" id="PF12464">
    <property type="entry name" value="Mac"/>
    <property type="match status" value="1"/>
</dbReference>
<dbReference type="InterPro" id="IPR024688">
    <property type="entry name" value="Mac_dom"/>
</dbReference>
<comment type="caution">
    <text evidence="5">The sequence shown here is derived from an EMBL/GenBank/DDBJ whole genome shotgun (WGS) entry which is preliminary data.</text>
</comment>
<dbReference type="SUPFAM" id="SSF51161">
    <property type="entry name" value="Trimeric LpxA-like enzymes"/>
    <property type="match status" value="1"/>
</dbReference>
<accession>A0AAV1I371</accession>
<dbReference type="InterPro" id="IPR018357">
    <property type="entry name" value="Hexapep_transf_CS"/>
</dbReference>
<keyword evidence="2" id="KW-0808">Transferase</keyword>
<sequence>MASEKEKMIAERLYYSFGPELTAERTAAQKLCEEYNRTTGDERERRHEILDRLFHGGMDMAKPAHIEPPLIVDYGYNTTIGPGCYMNFNCCLLDCAKITIGKNVLFGPMVQLYPPGHPLDPDRRDGLNGPEFARAITIGDDVWVGGSAIIMGGVTVGDGATIGAGAVVTKDVEPWTVVGGNPAKLIRRIEKGYRCPYEKD</sequence>
<dbReference type="PROSITE" id="PS00101">
    <property type="entry name" value="HEXAPEP_TRANSFERASES"/>
    <property type="match status" value="1"/>
</dbReference>
<dbReference type="InterPro" id="IPR011004">
    <property type="entry name" value="Trimer_LpxA-like_sf"/>
</dbReference>
<keyword evidence="3" id="KW-0012">Acyltransferase</keyword>
<keyword evidence="6" id="KW-1185">Reference proteome</keyword>
<dbReference type="AlphaFoldDB" id="A0AAV1I371"/>
<proteinExistence type="inferred from homology"/>
<evidence type="ECO:0000256" key="3">
    <source>
        <dbReference type="ARBA" id="ARBA00023315"/>
    </source>
</evidence>
<dbReference type="GO" id="GO:0016407">
    <property type="term" value="F:acetyltransferase activity"/>
    <property type="evidence" value="ECO:0007669"/>
    <property type="project" value="InterPro"/>
</dbReference>
<dbReference type="CDD" id="cd03357">
    <property type="entry name" value="LbH_MAT_GAT"/>
    <property type="match status" value="1"/>
</dbReference>
<dbReference type="Gene3D" id="2.160.10.10">
    <property type="entry name" value="Hexapeptide repeat proteins"/>
    <property type="match status" value="1"/>
</dbReference>
<dbReference type="SMART" id="SM01266">
    <property type="entry name" value="Mac"/>
    <property type="match status" value="1"/>
</dbReference>
<evidence type="ECO:0000313" key="6">
    <source>
        <dbReference type="Proteomes" id="UP001314263"/>
    </source>
</evidence>
<dbReference type="GO" id="GO:0008374">
    <property type="term" value="F:O-acyltransferase activity"/>
    <property type="evidence" value="ECO:0007669"/>
    <property type="project" value="TreeGrafter"/>
</dbReference>
<dbReference type="EMBL" id="CAUYUE010000005">
    <property type="protein sequence ID" value="CAK0779377.1"/>
    <property type="molecule type" value="Genomic_DNA"/>
</dbReference>
<dbReference type="FunFam" id="2.160.10.10:FF:000025">
    <property type="entry name" value="Hexapeptide-repeat containing-acetyltransferase"/>
    <property type="match status" value="1"/>
</dbReference>
<dbReference type="InterPro" id="IPR001451">
    <property type="entry name" value="Hexapep"/>
</dbReference>
<reference evidence="5 6" key="1">
    <citation type="submission" date="2023-10" db="EMBL/GenBank/DDBJ databases">
        <authorList>
            <person name="Maclean D."/>
            <person name="Macfadyen A."/>
        </authorList>
    </citation>
    <scope>NUCLEOTIDE SEQUENCE [LARGE SCALE GENOMIC DNA]</scope>
</reference>
<dbReference type="PANTHER" id="PTHR23416:SF23">
    <property type="entry name" value="ACETYLTRANSFERASE C18B11.09C-RELATED"/>
    <property type="match status" value="1"/>
</dbReference>
<dbReference type="PANTHER" id="PTHR23416">
    <property type="entry name" value="SIALIC ACID SYNTHASE-RELATED"/>
    <property type="match status" value="1"/>
</dbReference>
<organism evidence="5 6">
    <name type="scientific">Coccomyxa viridis</name>
    <dbReference type="NCBI Taxonomy" id="1274662"/>
    <lineage>
        <taxon>Eukaryota</taxon>
        <taxon>Viridiplantae</taxon>
        <taxon>Chlorophyta</taxon>
        <taxon>core chlorophytes</taxon>
        <taxon>Trebouxiophyceae</taxon>
        <taxon>Trebouxiophyceae incertae sedis</taxon>
        <taxon>Coccomyxaceae</taxon>
        <taxon>Coccomyxa</taxon>
    </lineage>
</organism>
<protein>
    <recommendedName>
        <fullName evidence="4">Maltose/galactoside acetyltransferase domain-containing protein</fullName>
    </recommendedName>
</protein>